<evidence type="ECO:0000313" key="1">
    <source>
        <dbReference type="EMBL" id="GGY31907.1"/>
    </source>
</evidence>
<comment type="caution">
    <text evidence="1">The sequence shown here is derived from an EMBL/GenBank/DDBJ whole genome shotgun (WGS) entry which is preliminary data.</text>
</comment>
<dbReference type="EMBL" id="BMWE01000012">
    <property type="protein sequence ID" value="GGY31907.1"/>
    <property type="molecule type" value="Genomic_DNA"/>
</dbReference>
<evidence type="ECO:0000313" key="2">
    <source>
        <dbReference type="Proteomes" id="UP000653308"/>
    </source>
</evidence>
<proteinExistence type="predicted"/>
<organism evidence="1 2">
    <name type="scientific">Streptomyces djakartensis</name>
    <dbReference type="NCBI Taxonomy" id="68193"/>
    <lineage>
        <taxon>Bacteria</taxon>
        <taxon>Bacillati</taxon>
        <taxon>Actinomycetota</taxon>
        <taxon>Actinomycetes</taxon>
        <taxon>Kitasatosporales</taxon>
        <taxon>Streptomycetaceae</taxon>
        <taxon>Streptomyces</taxon>
    </lineage>
</organism>
<protein>
    <submittedName>
        <fullName evidence="1">Uncharacterized protein</fullName>
    </submittedName>
</protein>
<sequence>MRDQMFLLSEEVQQTAGAVGMTRRRLHGNGGENAPLRVPQLSSVPVAYGVK</sequence>
<gene>
    <name evidence="1" type="ORF">GCM10010384_43970</name>
</gene>
<keyword evidence="2" id="KW-1185">Reference proteome</keyword>
<accession>A0ABQ3A0N8</accession>
<reference evidence="2" key="1">
    <citation type="journal article" date="2019" name="Int. J. Syst. Evol. Microbiol.">
        <title>The Global Catalogue of Microorganisms (GCM) 10K type strain sequencing project: providing services to taxonomists for standard genome sequencing and annotation.</title>
        <authorList>
            <consortium name="The Broad Institute Genomics Platform"/>
            <consortium name="The Broad Institute Genome Sequencing Center for Infectious Disease"/>
            <person name="Wu L."/>
            <person name="Ma J."/>
        </authorList>
    </citation>
    <scope>NUCLEOTIDE SEQUENCE [LARGE SCALE GENOMIC DNA]</scope>
    <source>
        <strain evidence="2">JCM 4957</strain>
    </source>
</reference>
<dbReference type="Proteomes" id="UP000653308">
    <property type="component" value="Unassembled WGS sequence"/>
</dbReference>
<name>A0ABQ3A0N8_9ACTN</name>